<comment type="caution">
    <text evidence="2">The sequence shown here is derived from an EMBL/GenBank/DDBJ whole genome shotgun (WGS) entry which is preliminary data.</text>
</comment>
<protein>
    <recommendedName>
        <fullName evidence="4">Transmembrane protein</fullName>
    </recommendedName>
</protein>
<gene>
    <name evidence="2" type="ORF">SPIL2461_LOCUS6296</name>
</gene>
<proteinExistence type="predicted"/>
<feature type="transmembrane region" description="Helical" evidence="1">
    <location>
        <begin position="39"/>
        <end position="63"/>
    </location>
</feature>
<sequence>MLTQKKRVRGAVLGLLTSGCYLFGSVQVVIMAVQLWVHGAGLLACTQLLVPMSGGVAFTLAFVRRANDVLEADCQANRSLSPLLGRDVVTKAAGQAPTCVCITLEFSP</sequence>
<keyword evidence="1" id="KW-0812">Transmembrane</keyword>
<dbReference type="EMBL" id="CAJNIZ010009402">
    <property type="protein sequence ID" value="CAE7280904.1"/>
    <property type="molecule type" value="Genomic_DNA"/>
</dbReference>
<keyword evidence="3" id="KW-1185">Reference proteome</keyword>
<accession>A0A812MZ54</accession>
<evidence type="ECO:0000256" key="1">
    <source>
        <dbReference type="SAM" id="Phobius"/>
    </source>
</evidence>
<keyword evidence="1" id="KW-0472">Membrane</keyword>
<keyword evidence="1" id="KW-1133">Transmembrane helix</keyword>
<dbReference type="AlphaFoldDB" id="A0A812MZ54"/>
<evidence type="ECO:0000313" key="3">
    <source>
        <dbReference type="Proteomes" id="UP000649617"/>
    </source>
</evidence>
<dbReference type="Proteomes" id="UP000649617">
    <property type="component" value="Unassembled WGS sequence"/>
</dbReference>
<feature type="transmembrane region" description="Helical" evidence="1">
    <location>
        <begin position="12"/>
        <end position="33"/>
    </location>
</feature>
<name>A0A812MZ54_SYMPI</name>
<evidence type="ECO:0008006" key="4">
    <source>
        <dbReference type="Google" id="ProtNLM"/>
    </source>
</evidence>
<evidence type="ECO:0000313" key="2">
    <source>
        <dbReference type="EMBL" id="CAE7280904.1"/>
    </source>
</evidence>
<reference evidence="2" key="1">
    <citation type="submission" date="2021-02" db="EMBL/GenBank/DDBJ databases">
        <authorList>
            <person name="Dougan E. K."/>
            <person name="Rhodes N."/>
            <person name="Thang M."/>
            <person name="Chan C."/>
        </authorList>
    </citation>
    <scope>NUCLEOTIDE SEQUENCE</scope>
</reference>
<organism evidence="2 3">
    <name type="scientific">Symbiodinium pilosum</name>
    <name type="common">Dinoflagellate</name>
    <dbReference type="NCBI Taxonomy" id="2952"/>
    <lineage>
        <taxon>Eukaryota</taxon>
        <taxon>Sar</taxon>
        <taxon>Alveolata</taxon>
        <taxon>Dinophyceae</taxon>
        <taxon>Suessiales</taxon>
        <taxon>Symbiodiniaceae</taxon>
        <taxon>Symbiodinium</taxon>
    </lineage>
</organism>
<dbReference type="PROSITE" id="PS51257">
    <property type="entry name" value="PROKAR_LIPOPROTEIN"/>
    <property type="match status" value="1"/>
</dbReference>
<dbReference type="OrthoDB" id="10437724at2759"/>